<name>A0A011NQ12_9PROT</name>
<dbReference type="STRING" id="1454001.AW08_02455"/>
<reference evidence="1" key="1">
    <citation type="submission" date="2014-02" db="EMBL/GenBank/DDBJ databases">
        <title>Expanding our view of genomic diversity in Candidatus Accumulibacter clades.</title>
        <authorList>
            <person name="Skennerton C.T."/>
            <person name="Barr J.J."/>
            <person name="Slater F.R."/>
            <person name="Bond P.L."/>
            <person name="Tyson G.W."/>
        </authorList>
    </citation>
    <scope>NUCLEOTIDE SEQUENCE [LARGE SCALE GENOMIC DNA]</scope>
</reference>
<dbReference type="Proteomes" id="UP000020218">
    <property type="component" value="Unassembled WGS sequence"/>
</dbReference>
<organism evidence="1 2">
    <name type="scientific">Candidatus Accumulibacter adjunctus</name>
    <dbReference type="NCBI Taxonomy" id="1454001"/>
    <lineage>
        <taxon>Bacteria</taxon>
        <taxon>Pseudomonadati</taxon>
        <taxon>Pseudomonadota</taxon>
        <taxon>Betaproteobacteria</taxon>
        <taxon>Candidatus Accumulibacter</taxon>
    </lineage>
</organism>
<proteinExistence type="predicted"/>
<keyword evidence="2" id="KW-1185">Reference proteome</keyword>
<protein>
    <submittedName>
        <fullName evidence="1">Uncharacterized protein</fullName>
    </submittedName>
</protein>
<dbReference type="AlphaFoldDB" id="A0A011NQ12"/>
<dbReference type="PATRIC" id="fig|1454001.3.peg.2505"/>
<gene>
    <name evidence="1" type="ORF">AW08_02455</name>
</gene>
<sequence>MESPARSQDLVSVSLSNEDLAVLDAALSTVEEKLAGLLELSVEQRRNLNEMGDKS</sequence>
<accession>A0A011NQ12</accession>
<dbReference type="EMBL" id="JFAX01000014">
    <property type="protein sequence ID" value="EXI66550.1"/>
    <property type="molecule type" value="Genomic_DNA"/>
</dbReference>
<comment type="caution">
    <text evidence="1">The sequence shown here is derived from an EMBL/GenBank/DDBJ whole genome shotgun (WGS) entry which is preliminary data.</text>
</comment>
<evidence type="ECO:0000313" key="2">
    <source>
        <dbReference type="Proteomes" id="UP000020218"/>
    </source>
</evidence>
<evidence type="ECO:0000313" key="1">
    <source>
        <dbReference type="EMBL" id="EXI66550.1"/>
    </source>
</evidence>